<accession>E0RQ92</accession>
<dbReference type="SMART" id="SM00739">
    <property type="entry name" value="KOW"/>
    <property type="match status" value="1"/>
</dbReference>
<dbReference type="Pfam" id="PF00467">
    <property type="entry name" value="KOW"/>
    <property type="match status" value="1"/>
</dbReference>
<evidence type="ECO:0000256" key="6">
    <source>
        <dbReference type="ARBA" id="ARBA00035206"/>
    </source>
</evidence>
<feature type="domain" description="KOW" evidence="10">
    <location>
        <begin position="13"/>
        <end position="40"/>
    </location>
</feature>
<dbReference type="GO" id="GO:0003735">
    <property type="term" value="F:structural constituent of ribosome"/>
    <property type="evidence" value="ECO:0007669"/>
    <property type="project" value="InterPro"/>
</dbReference>
<organism evidence="11 12">
    <name type="scientific">Winmispira thermophila (strain ATCC 49972 / DSM 6192 / RI 19.B1)</name>
    <name type="common">Spirochaeta thermophila</name>
    <dbReference type="NCBI Taxonomy" id="665571"/>
    <lineage>
        <taxon>Bacteria</taxon>
        <taxon>Pseudomonadati</taxon>
        <taxon>Spirochaetota</taxon>
        <taxon>Spirochaetia</taxon>
        <taxon>Winmispirales</taxon>
        <taxon>Winmispiraceae</taxon>
        <taxon>Winmispira</taxon>
    </lineage>
</organism>
<evidence type="ECO:0000256" key="9">
    <source>
        <dbReference type="RuleBase" id="RU003477"/>
    </source>
</evidence>
<dbReference type="InterPro" id="IPR005825">
    <property type="entry name" value="Ribosomal_uL24_CS"/>
</dbReference>
<dbReference type="Gene3D" id="2.30.30.30">
    <property type="match status" value="1"/>
</dbReference>
<keyword evidence="3 8" id="KW-0694">RNA-binding</keyword>
<gene>
    <name evidence="8 11" type="primary">rplX</name>
    <name evidence="11" type="ordered locus">STHERM_c05070</name>
</gene>
<evidence type="ECO:0000256" key="4">
    <source>
        <dbReference type="ARBA" id="ARBA00022980"/>
    </source>
</evidence>
<dbReference type="InterPro" id="IPR057264">
    <property type="entry name" value="Ribosomal_uL24_C"/>
</dbReference>
<evidence type="ECO:0000256" key="8">
    <source>
        <dbReference type="HAMAP-Rule" id="MF_01326"/>
    </source>
</evidence>
<dbReference type="HOGENOM" id="CLU_093315_2_0_12"/>
<evidence type="ECO:0000313" key="11">
    <source>
        <dbReference type="EMBL" id="ADN01476.1"/>
    </source>
</evidence>
<evidence type="ECO:0000256" key="1">
    <source>
        <dbReference type="ARBA" id="ARBA00010618"/>
    </source>
</evidence>
<comment type="function">
    <text evidence="8">One of two assembly initiator proteins, it binds directly to the 5'-end of the 23S rRNA, where it nucleates assembly of the 50S subunit.</text>
</comment>
<dbReference type="NCBIfam" id="TIGR01079">
    <property type="entry name" value="rplX_bact"/>
    <property type="match status" value="1"/>
</dbReference>
<dbReference type="InterPro" id="IPR041988">
    <property type="entry name" value="Ribosomal_uL24_KOW"/>
</dbReference>
<dbReference type="KEGG" id="sta:STHERM_c05070"/>
<dbReference type="PANTHER" id="PTHR12903">
    <property type="entry name" value="MITOCHONDRIAL RIBOSOMAL PROTEIN L24"/>
    <property type="match status" value="1"/>
</dbReference>
<dbReference type="HAMAP" id="MF_01326_B">
    <property type="entry name" value="Ribosomal_uL24_B"/>
    <property type="match status" value="1"/>
</dbReference>
<evidence type="ECO:0000256" key="2">
    <source>
        <dbReference type="ARBA" id="ARBA00022730"/>
    </source>
</evidence>
<keyword evidence="5 8" id="KW-0687">Ribonucleoprotein</keyword>
<dbReference type="InterPro" id="IPR005824">
    <property type="entry name" value="KOW"/>
</dbReference>
<dbReference type="InterPro" id="IPR008991">
    <property type="entry name" value="Translation_prot_SH3-like_sf"/>
</dbReference>
<dbReference type="CDD" id="cd06089">
    <property type="entry name" value="KOW_RPL26"/>
    <property type="match status" value="1"/>
</dbReference>
<dbReference type="InterPro" id="IPR003256">
    <property type="entry name" value="Ribosomal_uL24"/>
</dbReference>
<dbReference type="GO" id="GO:0005840">
    <property type="term" value="C:ribosome"/>
    <property type="evidence" value="ECO:0007669"/>
    <property type="project" value="UniProtKB-KW"/>
</dbReference>
<evidence type="ECO:0000256" key="7">
    <source>
        <dbReference type="ARBA" id="ARBA00058688"/>
    </source>
</evidence>
<dbReference type="GO" id="GO:0019843">
    <property type="term" value="F:rRNA binding"/>
    <property type="evidence" value="ECO:0007669"/>
    <property type="project" value="UniProtKB-UniRule"/>
</dbReference>
<dbReference type="FunFam" id="2.30.30.30:FF:000004">
    <property type="entry name" value="50S ribosomal protein L24"/>
    <property type="match status" value="1"/>
</dbReference>
<evidence type="ECO:0000256" key="3">
    <source>
        <dbReference type="ARBA" id="ARBA00022884"/>
    </source>
</evidence>
<keyword evidence="2 8" id="KW-0699">rRNA-binding</keyword>
<dbReference type="AlphaFoldDB" id="E0RQ92"/>
<dbReference type="Pfam" id="PF17136">
    <property type="entry name" value="ribosomal_L24"/>
    <property type="match status" value="1"/>
</dbReference>
<evidence type="ECO:0000313" key="12">
    <source>
        <dbReference type="Proteomes" id="UP000001296"/>
    </source>
</evidence>
<dbReference type="GO" id="GO:0006412">
    <property type="term" value="P:translation"/>
    <property type="evidence" value="ECO:0007669"/>
    <property type="project" value="UniProtKB-UniRule"/>
</dbReference>
<dbReference type="InterPro" id="IPR014722">
    <property type="entry name" value="Rib_uL2_dom2"/>
</dbReference>
<dbReference type="GO" id="GO:1990904">
    <property type="term" value="C:ribonucleoprotein complex"/>
    <property type="evidence" value="ECO:0007669"/>
    <property type="project" value="UniProtKB-KW"/>
</dbReference>
<dbReference type="EMBL" id="CP001698">
    <property type="protein sequence ID" value="ADN01476.1"/>
    <property type="molecule type" value="Genomic_DNA"/>
</dbReference>
<protein>
    <recommendedName>
        <fullName evidence="6 8">Large ribosomal subunit protein uL24</fullName>
    </recommendedName>
</protein>
<dbReference type="PROSITE" id="PS01108">
    <property type="entry name" value="RIBOSOMAL_L24"/>
    <property type="match status" value="1"/>
</dbReference>
<evidence type="ECO:0000256" key="5">
    <source>
        <dbReference type="ARBA" id="ARBA00023274"/>
    </source>
</evidence>
<dbReference type="PaxDb" id="665571-STHERM_c05070"/>
<name>E0RQ92_WINT6</name>
<dbReference type="RefSeq" id="WP_013313317.1">
    <property type="nucleotide sequence ID" value="NC_014484.1"/>
</dbReference>
<reference evidence="11 12" key="2">
    <citation type="journal article" date="2010" name="J. Bacteriol.">
        <title>Genome sequence of the polysaccharide-degrading, thermophilic anaerobe Spirochaeta thermophila DSM 6192.</title>
        <authorList>
            <person name="Angelov A."/>
            <person name="Liebl S."/>
            <person name="Ballschmiter M."/>
            <person name="Bomeke M."/>
            <person name="Lehmann R."/>
            <person name="Liesegang H."/>
            <person name="Daniel R."/>
            <person name="Liebl W."/>
        </authorList>
    </citation>
    <scope>NUCLEOTIDE SEQUENCE [LARGE SCALE GENOMIC DNA]</scope>
    <source>
        <strain evidence="12">ATCC 49972 / DSM 6192 / RI 19.B1</strain>
    </source>
</reference>
<dbReference type="eggNOG" id="COG0198">
    <property type="taxonomic scope" value="Bacteria"/>
</dbReference>
<reference key="1">
    <citation type="submission" date="2009-08" db="EMBL/GenBank/DDBJ databases">
        <title>The genome sequence of Spirochaeta thermophila DSM6192.</title>
        <authorList>
            <person name="Angelov A."/>
            <person name="Mientus M."/>
            <person name="Wittenberg S."/>
            <person name="Lehmann R."/>
            <person name="Liesegang H."/>
            <person name="Daniel R."/>
            <person name="Liebl W."/>
        </authorList>
    </citation>
    <scope>NUCLEOTIDE SEQUENCE</scope>
    <source>
        <strain>DSM 6192</strain>
    </source>
</reference>
<dbReference type="Proteomes" id="UP000001296">
    <property type="component" value="Chromosome"/>
</dbReference>
<sequence>MAIQRKKTAVKYKLKKNDPVMVIAGKDKGKTGRILSVDRERGRVVVEGVNLVKKAVRRRSANEPGGFVEVEAPIHISNVMYLAKDGKPTRLGYKFVDGKKVRYAKRTGEVV</sequence>
<evidence type="ECO:0000259" key="10">
    <source>
        <dbReference type="SMART" id="SM00739"/>
    </source>
</evidence>
<comment type="similarity">
    <text evidence="1 8 9">Belongs to the universal ribosomal protein uL24 family.</text>
</comment>
<keyword evidence="4 8" id="KW-0689">Ribosomal protein</keyword>
<dbReference type="SUPFAM" id="SSF50104">
    <property type="entry name" value="Translation proteins SH3-like domain"/>
    <property type="match status" value="1"/>
</dbReference>
<comment type="function">
    <text evidence="7 8">One of the proteins that surrounds the polypeptide exit tunnel on the outside of the subunit.</text>
</comment>
<proteinExistence type="inferred from homology"/>
<comment type="subunit">
    <text evidence="8">Part of the 50S ribosomal subunit.</text>
</comment>